<accession>A0ABV0NBF3</accession>
<evidence type="ECO:0000256" key="1">
    <source>
        <dbReference type="SAM" id="MobiDB-lite"/>
    </source>
</evidence>
<sequence>MTLLLEPHSQGKTKTPAPSKGAPWQRWRARNKREKGKQGNRRPALGNICTAFLHKKNKSCIKNKKIKPNTVCMSPRGSTKTWEGCVLFFFFIRTLSACLFPPTL</sequence>
<dbReference type="EMBL" id="JAHRIO010030235">
    <property type="protein sequence ID" value="MEQ2167577.1"/>
    <property type="molecule type" value="Genomic_DNA"/>
</dbReference>
<keyword evidence="3" id="KW-1185">Reference proteome</keyword>
<proteinExistence type="predicted"/>
<gene>
    <name evidence="2" type="ORF">GOODEAATRI_005469</name>
</gene>
<protein>
    <submittedName>
        <fullName evidence="2">Uncharacterized protein</fullName>
    </submittedName>
</protein>
<dbReference type="Proteomes" id="UP001476798">
    <property type="component" value="Unassembled WGS sequence"/>
</dbReference>
<comment type="caution">
    <text evidence="2">The sequence shown here is derived from an EMBL/GenBank/DDBJ whole genome shotgun (WGS) entry which is preliminary data.</text>
</comment>
<feature type="compositionally biased region" description="Basic residues" evidence="1">
    <location>
        <begin position="27"/>
        <end position="40"/>
    </location>
</feature>
<evidence type="ECO:0000313" key="3">
    <source>
        <dbReference type="Proteomes" id="UP001476798"/>
    </source>
</evidence>
<organism evidence="2 3">
    <name type="scientific">Goodea atripinnis</name>
    <dbReference type="NCBI Taxonomy" id="208336"/>
    <lineage>
        <taxon>Eukaryota</taxon>
        <taxon>Metazoa</taxon>
        <taxon>Chordata</taxon>
        <taxon>Craniata</taxon>
        <taxon>Vertebrata</taxon>
        <taxon>Euteleostomi</taxon>
        <taxon>Actinopterygii</taxon>
        <taxon>Neopterygii</taxon>
        <taxon>Teleostei</taxon>
        <taxon>Neoteleostei</taxon>
        <taxon>Acanthomorphata</taxon>
        <taxon>Ovalentaria</taxon>
        <taxon>Atherinomorphae</taxon>
        <taxon>Cyprinodontiformes</taxon>
        <taxon>Goodeidae</taxon>
        <taxon>Goodea</taxon>
    </lineage>
</organism>
<feature type="region of interest" description="Disordered" evidence="1">
    <location>
        <begin position="1"/>
        <end position="43"/>
    </location>
</feature>
<evidence type="ECO:0000313" key="2">
    <source>
        <dbReference type="EMBL" id="MEQ2167577.1"/>
    </source>
</evidence>
<name>A0ABV0NBF3_9TELE</name>
<reference evidence="2 3" key="1">
    <citation type="submission" date="2021-06" db="EMBL/GenBank/DDBJ databases">
        <authorList>
            <person name="Palmer J.M."/>
        </authorList>
    </citation>
    <scope>NUCLEOTIDE SEQUENCE [LARGE SCALE GENOMIC DNA]</scope>
    <source>
        <strain evidence="2 3">GA_2019</strain>
        <tissue evidence="2">Muscle</tissue>
    </source>
</reference>